<protein>
    <submittedName>
        <fullName evidence="1">Uncharacterized protein</fullName>
    </submittedName>
</protein>
<evidence type="ECO:0000313" key="1">
    <source>
        <dbReference type="EMBL" id="KIH64214.1"/>
    </source>
</evidence>
<evidence type="ECO:0000313" key="2">
    <source>
        <dbReference type="Proteomes" id="UP000054047"/>
    </source>
</evidence>
<accession>A0A0C2GYK7</accession>
<sequence>MTSSGPPPVAPPKPGSFSDRYDKFIARWPKVHALHRMVVDGSRWCFSDIKVYFRIKRELSSKKKELTDLTMEELEVLIQKTIFPKLIFDFAKNCDFKLIVKIGRVLKLM</sequence>
<dbReference type="AlphaFoldDB" id="A0A0C2GYK7"/>
<dbReference type="OrthoDB" id="73691at2759"/>
<keyword evidence="2" id="KW-1185">Reference proteome</keyword>
<reference evidence="1 2" key="1">
    <citation type="submission" date="2013-12" db="EMBL/GenBank/DDBJ databases">
        <title>Draft genome of the parsitic nematode Ancylostoma duodenale.</title>
        <authorList>
            <person name="Mitreva M."/>
        </authorList>
    </citation>
    <scope>NUCLEOTIDE SEQUENCE [LARGE SCALE GENOMIC DNA]</scope>
    <source>
        <strain evidence="1 2">Zhejiang</strain>
    </source>
</reference>
<gene>
    <name evidence="1" type="ORF">ANCDUO_05480</name>
</gene>
<proteinExistence type="predicted"/>
<organism evidence="1 2">
    <name type="scientific">Ancylostoma duodenale</name>
    <dbReference type="NCBI Taxonomy" id="51022"/>
    <lineage>
        <taxon>Eukaryota</taxon>
        <taxon>Metazoa</taxon>
        <taxon>Ecdysozoa</taxon>
        <taxon>Nematoda</taxon>
        <taxon>Chromadorea</taxon>
        <taxon>Rhabditida</taxon>
        <taxon>Rhabditina</taxon>
        <taxon>Rhabditomorpha</taxon>
        <taxon>Strongyloidea</taxon>
        <taxon>Ancylostomatidae</taxon>
        <taxon>Ancylostomatinae</taxon>
        <taxon>Ancylostoma</taxon>
    </lineage>
</organism>
<name>A0A0C2GYK7_9BILA</name>
<dbReference type="EMBL" id="KN728184">
    <property type="protein sequence ID" value="KIH64214.1"/>
    <property type="molecule type" value="Genomic_DNA"/>
</dbReference>
<dbReference type="Proteomes" id="UP000054047">
    <property type="component" value="Unassembled WGS sequence"/>
</dbReference>